<accession>A0ABP3CZQ0</accession>
<proteinExistence type="predicted"/>
<gene>
    <name evidence="1" type="ORF">GCM10008964_08750</name>
</gene>
<sequence>MVKSFPYPGLSGVIPESNSGFGDMEKIMRVYHQLEVGAIQQPFLELNELLGKQVVDFREPDW</sequence>
<protein>
    <submittedName>
        <fullName evidence="1">Uncharacterized protein</fullName>
    </submittedName>
</protein>
<dbReference type="Proteomes" id="UP001501476">
    <property type="component" value="Unassembled WGS sequence"/>
</dbReference>
<evidence type="ECO:0000313" key="1">
    <source>
        <dbReference type="EMBL" id="GAA0219359.1"/>
    </source>
</evidence>
<keyword evidence="2" id="KW-1185">Reference proteome</keyword>
<reference evidence="2" key="1">
    <citation type="journal article" date="2019" name="Int. J. Syst. Evol. Microbiol.">
        <title>The Global Catalogue of Microorganisms (GCM) 10K type strain sequencing project: providing services to taxonomists for standard genome sequencing and annotation.</title>
        <authorList>
            <consortium name="The Broad Institute Genomics Platform"/>
            <consortium name="The Broad Institute Genome Sequencing Center for Infectious Disease"/>
            <person name="Wu L."/>
            <person name="Ma J."/>
        </authorList>
    </citation>
    <scope>NUCLEOTIDE SEQUENCE [LARGE SCALE GENOMIC DNA]</scope>
    <source>
        <strain evidence="2">JCM 6886</strain>
    </source>
</reference>
<dbReference type="RefSeq" id="WP_286304962.1">
    <property type="nucleotide sequence ID" value="NZ_AP027741.1"/>
</dbReference>
<comment type="caution">
    <text evidence="1">The sequence shown here is derived from an EMBL/GenBank/DDBJ whole genome shotgun (WGS) entry which is preliminary data.</text>
</comment>
<name>A0ABP3CZQ0_9GAMM</name>
<organism evidence="1 2">
    <name type="scientific">Methylophaga marina</name>
    <dbReference type="NCBI Taxonomy" id="45495"/>
    <lineage>
        <taxon>Bacteria</taxon>
        <taxon>Pseudomonadati</taxon>
        <taxon>Pseudomonadota</taxon>
        <taxon>Gammaproteobacteria</taxon>
        <taxon>Thiotrichales</taxon>
        <taxon>Piscirickettsiaceae</taxon>
        <taxon>Methylophaga</taxon>
    </lineage>
</organism>
<evidence type="ECO:0000313" key="2">
    <source>
        <dbReference type="Proteomes" id="UP001501476"/>
    </source>
</evidence>
<dbReference type="EMBL" id="BAAADG010000003">
    <property type="protein sequence ID" value="GAA0219359.1"/>
    <property type="molecule type" value="Genomic_DNA"/>
</dbReference>